<evidence type="ECO:0000313" key="4">
    <source>
        <dbReference type="EMBL" id="PXA67331.1"/>
    </source>
</evidence>
<feature type="compositionally biased region" description="Acidic residues" evidence="3">
    <location>
        <begin position="443"/>
        <end position="459"/>
    </location>
</feature>
<keyword evidence="5" id="KW-1185">Reference proteome</keyword>
<keyword evidence="1 2" id="KW-0808">Transferase</keyword>
<organism evidence="4 5">
    <name type="scientific">Cryobacterium arcticum</name>
    <dbReference type="NCBI Taxonomy" id="670052"/>
    <lineage>
        <taxon>Bacteria</taxon>
        <taxon>Bacillati</taxon>
        <taxon>Actinomycetota</taxon>
        <taxon>Actinomycetes</taxon>
        <taxon>Micrococcales</taxon>
        <taxon>Microbacteriaceae</taxon>
        <taxon>Cryobacterium</taxon>
    </lineage>
</organism>
<dbReference type="PROSITE" id="PS00375">
    <property type="entry name" value="UDPGT"/>
    <property type="match status" value="1"/>
</dbReference>
<comment type="caution">
    <text evidence="4">The sequence shown here is derived from an EMBL/GenBank/DDBJ whole genome shotgun (WGS) entry which is preliminary data.</text>
</comment>
<dbReference type="PANTHER" id="PTHR48049:SF132">
    <property type="entry name" value="GLYCOSYLTRANSFERASE"/>
    <property type="match status" value="1"/>
</dbReference>
<dbReference type="OrthoDB" id="764352at2"/>
<dbReference type="AlphaFoldDB" id="A0A317ZLJ4"/>
<dbReference type="Proteomes" id="UP000246722">
    <property type="component" value="Unassembled WGS sequence"/>
</dbReference>
<dbReference type="GO" id="GO:0035251">
    <property type="term" value="F:UDP-glucosyltransferase activity"/>
    <property type="evidence" value="ECO:0007669"/>
    <property type="project" value="InterPro"/>
</dbReference>
<protein>
    <submittedName>
        <fullName evidence="4">Glycosyltransferase</fullName>
    </submittedName>
</protein>
<dbReference type="Pfam" id="PF00201">
    <property type="entry name" value="UDPGT"/>
    <property type="match status" value="1"/>
</dbReference>
<comment type="similarity">
    <text evidence="2">Belongs to the UDP-glycosyltransferase family.</text>
</comment>
<dbReference type="SUPFAM" id="SSF53756">
    <property type="entry name" value="UDP-Glycosyltransferase/glycogen phosphorylase"/>
    <property type="match status" value="1"/>
</dbReference>
<accession>A0A317ZLJ4</accession>
<evidence type="ECO:0000256" key="3">
    <source>
        <dbReference type="SAM" id="MobiDB-lite"/>
    </source>
</evidence>
<dbReference type="Gene3D" id="3.40.50.2000">
    <property type="entry name" value="Glycogen Phosphorylase B"/>
    <property type="match status" value="2"/>
</dbReference>
<dbReference type="InterPro" id="IPR050481">
    <property type="entry name" value="UDP-glycosyltransf_plant"/>
</dbReference>
<feature type="region of interest" description="Disordered" evidence="3">
    <location>
        <begin position="440"/>
        <end position="459"/>
    </location>
</feature>
<dbReference type="InterPro" id="IPR035595">
    <property type="entry name" value="UDP_glycos_trans_CS"/>
</dbReference>
<reference evidence="4 5" key="1">
    <citation type="submission" date="2018-05" db="EMBL/GenBank/DDBJ databases">
        <title>Genetic diversity of glacier-inhabiting Cryobacterium bacteria in China and description of Cryobacterium mengkeensis sp. nov. and Arthrobacter glacialis sp. nov.</title>
        <authorList>
            <person name="Liu Q."/>
            <person name="Xin Y.-H."/>
        </authorList>
    </citation>
    <scope>NUCLEOTIDE SEQUENCE [LARGE SCALE GENOMIC DNA]</scope>
    <source>
        <strain evidence="4 5">SK-1</strain>
    </source>
</reference>
<evidence type="ECO:0000256" key="2">
    <source>
        <dbReference type="RuleBase" id="RU003718"/>
    </source>
</evidence>
<proteinExistence type="inferred from homology"/>
<dbReference type="RefSeq" id="WP_110127015.1">
    <property type="nucleotide sequence ID" value="NZ_QHLY01000012.1"/>
</dbReference>
<evidence type="ECO:0000256" key="1">
    <source>
        <dbReference type="ARBA" id="ARBA00022679"/>
    </source>
</evidence>
<name>A0A317ZLJ4_9MICO</name>
<dbReference type="CDD" id="cd03784">
    <property type="entry name" value="GT1_Gtf-like"/>
    <property type="match status" value="1"/>
</dbReference>
<gene>
    <name evidence="4" type="ORF">CTB96_11325</name>
</gene>
<sequence length="459" mass="48781">MTLLIISPDYASHLFPLATLGTAWQAKGERVVVASGPATAGIVAEFGFERVNLQLGRGSNPGTIRAEDQPTGEDDALRGFFAATRVGLVETLRFQAEARSSDLLWNPVAVAREVQRIVAEVRPDHVIVDHLAFSARLALISAGVRHADVVLGHPTALPVGDEVYGYPSQWPAAFTPDPLELVRLRELCERVRDDFTLQWNDALLQLDPAAPPSGDAFTESGDVLLLNYPAELHSPARTALLPEHAFLGSAVRTEADDPEVTRWLDEAGDTPIVYVSFGSFLSVRDDVLARVTEALRSLQYDGHDLRVAIAVGSTDAATLGPLPATWLVRSFLPQVAVLSHAALAVTHGGNNSVTEAMTAGVPLLVLPFSTDQFAGAAALDDAGFALSLDPNTASPSELREAAATLLALTGEPRQRLRALSASLADGAGPRRAYAALTQLAELPESEPAEDDDDGYASIA</sequence>
<keyword evidence="2" id="KW-0328">Glycosyltransferase</keyword>
<dbReference type="PANTHER" id="PTHR48049">
    <property type="entry name" value="GLYCOSYLTRANSFERASE"/>
    <property type="match status" value="1"/>
</dbReference>
<dbReference type="EMBL" id="QHLY01000012">
    <property type="protein sequence ID" value="PXA67331.1"/>
    <property type="molecule type" value="Genomic_DNA"/>
</dbReference>
<evidence type="ECO:0000313" key="5">
    <source>
        <dbReference type="Proteomes" id="UP000246722"/>
    </source>
</evidence>
<dbReference type="InterPro" id="IPR002213">
    <property type="entry name" value="UDP_glucos_trans"/>
</dbReference>